<protein>
    <recommendedName>
        <fullName evidence="3">Rab-GAP TBC domain-containing protein</fullName>
    </recommendedName>
</protein>
<accession>A0A9P8AKI9</accession>
<evidence type="ECO:0000313" key="2">
    <source>
        <dbReference type="Proteomes" id="UP000790833"/>
    </source>
</evidence>
<organism evidence="1 2">
    <name type="scientific">Scheffersomyces spartinae</name>
    <dbReference type="NCBI Taxonomy" id="45513"/>
    <lineage>
        <taxon>Eukaryota</taxon>
        <taxon>Fungi</taxon>
        <taxon>Dikarya</taxon>
        <taxon>Ascomycota</taxon>
        <taxon>Saccharomycotina</taxon>
        <taxon>Pichiomycetes</taxon>
        <taxon>Debaryomycetaceae</taxon>
        <taxon>Scheffersomyces</taxon>
    </lineage>
</organism>
<reference evidence="1" key="1">
    <citation type="submission" date="2021-03" db="EMBL/GenBank/DDBJ databases">
        <authorList>
            <person name="Palmer J.M."/>
        </authorList>
    </citation>
    <scope>NUCLEOTIDE SEQUENCE</scope>
    <source>
        <strain evidence="1">ARV_011</strain>
    </source>
</reference>
<dbReference type="Gene3D" id="1.10.472.80">
    <property type="entry name" value="Ypt/Rab-GAP domain of gyp1p, domain 3"/>
    <property type="match status" value="1"/>
</dbReference>
<dbReference type="RefSeq" id="XP_043051418.1">
    <property type="nucleotide sequence ID" value="XM_043193030.1"/>
</dbReference>
<gene>
    <name evidence="1" type="ORF">KQ657_002258</name>
</gene>
<proteinExistence type="predicted"/>
<dbReference type="GeneID" id="66115632"/>
<dbReference type="Proteomes" id="UP000790833">
    <property type="component" value="Unassembled WGS sequence"/>
</dbReference>
<sequence>MISVTKVPLPGNALKVIDIPTIEKPKPQHDDVYDTSDLGDFIDDEDADDTGVESLIDGNNLSTETEHTDIDTQSLNINNNKTIDNTGHLENLNVTDHNITRHIENLSITPRNINGHIENYHNTSDQDSDNEDVSEVVFGADNVPYLTLNDAKINHSGDVAGSGITNRATANIQASQTRSSNQLSTKPVSPLDSFFPQQPMTLDAAEFTPDHLNSEYLQIEEEGRQRRKLLLSFKEINFTIPNVSNAFGFKKKKSKTVNLNHEDNTRSVSDSVVGLYAQNNNNNNNNDNSVGQQRLISLSNPKDQQQHDMPGINSERWLKYLSYTRPTWLPPKPLNDKHKHQADADALIALAIYKDRELERKRLAKINKLAKLQKTEARRWDYALELSKKNKNSQEYVRKHNILWHGGIPIQNKFRENIWYTQIGNELNLNNQIIDDLFFGVFDSIVEGCQDQTNELIESELRKCPVQLQSISRDNLLKVVVSFLDYLRKLGVPSDKPVIEFYYNGLVHLTATFLHFYKEDCHKVFISLCNLYQRQLPSLLIQYSITKDESMKLFIENSLNEYMVNKLVKLLESKYNNQLYHHFVHVNINYINDILLSTMLGFMQHMFPMNLLVQIMDLYIYEGDTLLMFALLTVFKLNGAKFFGSSQEIINALSRECEVGYDFEFIESLRDNYVSRQS</sequence>
<evidence type="ECO:0000313" key="1">
    <source>
        <dbReference type="EMBL" id="KAG7195873.1"/>
    </source>
</evidence>
<keyword evidence="2" id="KW-1185">Reference proteome</keyword>
<comment type="caution">
    <text evidence="1">The sequence shown here is derived from an EMBL/GenBank/DDBJ whole genome shotgun (WGS) entry which is preliminary data.</text>
</comment>
<dbReference type="OrthoDB" id="289721at2759"/>
<dbReference type="EMBL" id="JAHMUF010000002">
    <property type="protein sequence ID" value="KAG7195873.1"/>
    <property type="molecule type" value="Genomic_DNA"/>
</dbReference>
<dbReference type="AlphaFoldDB" id="A0A9P8AKI9"/>
<name>A0A9P8AKI9_9ASCO</name>
<evidence type="ECO:0008006" key="3">
    <source>
        <dbReference type="Google" id="ProtNLM"/>
    </source>
</evidence>